<evidence type="ECO:0000313" key="2">
    <source>
        <dbReference type="Proteomes" id="UP000290287"/>
    </source>
</evidence>
<dbReference type="EMBL" id="PEIB01000009">
    <property type="protein sequence ID" value="RXJ73484.1"/>
    <property type="molecule type" value="Genomic_DNA"/>
</dbReference>
<dbReference type="InterPro" id="IPR050313">
    <property type="entry name" value="Carb_Metab_HTH_regulators"/>
</dbReference>
<dbReference type="AlphaFoldDB" id="A0A4Q0YTI9"/>
<keyword evidence="2" id="KW-1185">Reference proteome</keyword>
<name>A0A4Q0YTI9_9GAMM</name>
<sequence length="206" mass="23309">MKTVEKILNIIKREGSVSARALADELGLTTMGVRQHLQAMEDDGLLSFSDVRVKVGRPTRHWALTTEGHKQFADSHGDLAVALIDSIKNVFGHQGLEQVIRQREENTLAQYRDAIKDCLNLQAKLETLTYLRESEGYMAELTKDGDSFLLIENHCPICHAAEQCPALCQSEKNIFQTLLSDDYQVVREEHIIKGQRRCTYRVTAQP</sequence>
<dbReference type="SUPFAM" id="SSF46785">
    <property type="entry name" value="Winged helix' DNA-binding domain"/>
    <property type="match status" value="1"/>
</dbReference>
<dbReference type="Gene3D" id="1.10.10.10">
    <property type="entry name" value="Winged helix-like DNA-binding domain superfamily/Winged helix DNA-binding domain"/>
    <property type="match status" value="1"/>
</dbReference>
<dbReference type="InterPro" id="IPR036388">
    <property type="entry name" value="WH-like_DNA-bd_sf"/>
</dbReference>
<dbReference type="RefSeq" id="WP_129122087.1">
    <property type="nucleotide sequence ID" value="NZ_PEIB01000009.1"/>
</dbReference>
<gene>
    <name evidence="1" type="ORF">CS022_09580</name>
</gene>
<accession>A0A4Q0YTI9</accession>
<dbReference type="Pfam" id="PF13412">
    <property type="entry name" value="HTH_24"/>
    <property type="match status" value="1"/>
</dbReference>
<evidence type="ECO:0000313" key="1">
    <source>
        <dbReference type="EMBL" id="RXJ73484.1"/>
    </source>
</evidence>
<comment type="caution">
    <text evidence="1">The sequence shown here is derived from an EMBL/GenBank/DDBJ whole genome shotgun (WGS) entry which is preliminary data.</text>
</comment>
<proteinExistence type="predicted"/>
<dbReference type="PANTHER" id="PTHR30363:SF28">
    <property type="entry name" value="TRANSCRIPTIONAL REGULATORY PROTEIN-RELATED"/>
    <property type="match status" value="1"/>
</dbReference>
<dbReference type="OrthoDB" id="155998at2"/>
<protein>
    <submittedName>
        <fullName evidence="1">Transcriptional regulator</fullName>
    </submittedName>
</protein>
<dbReference type="PANTHER" id="PTHR30363">
    <property type="entry name" value="HTH-TYPE TRANSCRIPTIONAL REGULATOR SRLR-RELATED"/>
    <property type="match status" value="1"/>
</dbReference>
<reference evidence="1 2" key="1">
    <citation type="submission" date="2017-10" db="EMBL/GenBank/DDBJ databases">
        <title>Nyctiphanis sp. nov., isolated from the stomach of the euphausiid Nyctiphanes simplex (Hansen, 1911) in the Gulf of California.</title>
        <authorList>
            <person name="Gomez-Gil B."/>
            <person name="Aguilar-Mendez M."/>
            <person name="Lopez-Cortes A."/>
            <person name="Gomez-Gutierrez J."/>
            <person name="Roque A."/>
            <person name="Lang E."/>
            <person name="Gonzalez-Castillo A."/>
        </authorList>
    </citation>
    <scope>NUCLEOTIDE SEQUENCE [LARGE SCALE GENOMIC DNA]</scope>
    <source>
        <strain evidence="1 2">CAIM 600</strain>
    </source>
</reference>
<dbReference type="InterPro" id="IPR036390">
    <property type="entry name" value="WH_DNA-bd_sf"/>
</dbReference>
<dbReference type="Proteomes" id="UP000290287">
    <property type="component" value="Unassembled WGS sequence"/>
</dbReference>
<organism evidence="1 2">
    <name type="scientific">Veronia nyctiphanis</name>
    <dbReference type="NCBI Taxonomy" id="1278244"/>
    <lineage>
        <taxon>Bacteria</taxon>
        <taxon>Pseudomonadati</taxon>
        <taxon>Pseudomonadota</taxon>
        <taxon>Gammaproteobacteria</taxon>
        <taxon>Vibrionales</taxon>
        <taxon>Vibrionaceae</taxon>
        <taxon>Veronia</taxon>
    </lineage>
</organism>